<dbReference type="AlphaFoldDB" id="A0A7S0CIM4"/>
<evidence type="ECO:0000256" key="1">
    <source>
        <dbReference type="SAM" id="MobiDB-lite"/>
    </source>
</evidence>
<feature type="compositionally biased region" description="Basic residues" evidence="1">
    <location>
        <begin position="1"/>
        <end position="14"/>
    </location>
</feature>
<dbReference type="PANTHER" id="PTHR38909">
    <property type="entry name" value="G PROTEIN GAMMA DOMAIN-CONTAINING PROTEIN"/>
    <property type="match status" value="1"/>
</dbReference>
<accession>A0A7S0CIM4</accession>
<feature type="region of interest" description="Disordered" evidence="1">
    <location>
        <begin position="142"/>
        <end position="168"/>
    </location>
</feature>
<feature type="domain" description="PDZ" evidence="2">
    <location>
        <begin position="177"/>
        <end position="233"/>
    </location>
</feature>
<dbReference type="SUPFAM" id="SSF50156">
    <property type="entry name" value="PDZ domain-like"/>
    <property type="match status" value="1"/>
</dbReference>
<feature type="compositionally biased region" description="Basic residues" evidence="1">
    <location>
        <begin position="38"/>
        <end position="63"/>
    </location>
</feature>
<dbReference type="Pfam" id="PF00595">
    <property type="entry name" value="PDZ"/>
    <property type="match status" value="1"/>
</dbReference>
<proteinExistence type="predicted"/>
<reference evidence="3" key="1">
    <citation type="submission" date="2021-01" db="EMBL/GenBank/DDBJ databases">
        <authorList>
            <person name="Corre E."/>
            <person name="Pelletier E."/>
            <person name="Niang G."/>
            <person name="Scheremetjew M."/>
            <person name="Finn R."/>
            <person name="Kale V."/>
            <person name="Holt S."/>
            <person name="Cochrane G."/>
            <person name="Meng A."/>
            <person name="Brown T."/>
            <person name="Cohen L."/>
        </authorList>
    </citation>
    <scope>NUCLEOTIDE SEQUENCE</scope>
    <source>
        <strain evidence="3">CCAP1064/1</strain>
    </source>
</reference>
<evidence type="ECO:0000259" key="2">
    <source>
        <dbReference type="PROSITE" id="PS50106"/>
    </source>
</evidence>
<feature type="compositionally biased region" description="Polar residues" evidence="1">
    <location>
        <begin position="22"/>
        <end position="37"/>
    </location>
</feature>
<evidence type="ECO:0000313" key="3">
    <source>
        <dbReference type="EMBL" id="CAD8423743.1"/>
    </source>
</evidence>
<dbReference type="PROSITE" id="PS50106">
    <property type="entry name" value="PDZ"/>
    <property type="match status" value="1"/>
</dbReference>
<dbReference type="PANTHER" id="PTHR38909:SF1">
    <property type="entry name" value="G PROTEIN GAMMA DOMAIN-CONTAINING PROTEIN"/>
    <property type="match status" value="1"/>
</dbReference>
<dbReference type="EMBL" id="HBEL01042716">
    <property type="protein sequence ID" value="CAD8423743.1"/>
    <property type="molecule type" value="Transcribed_RNA"/>
</dbReference>
<dbReference type="InterPro" id="IPR036034">
    <property type="entry name" value="PDZ_sf"/>
</dbReference>
<dbReference type="InterPro" id="IPR001478">
    <property type="entry name" value="PDZ"/>
</dbReference>
<sequence>MKKKSGRNHQRQKANKNGDCASRSQRSSATTELNKSRATTHNHSNKNRPRRKRKKSKSSRRRTKSSDSIKSGSTWSRNSSSVVSHRSNWSYMSEASKSVAMDLMRLENQLAIAASVVGDDMNQSPDAINNGNGNFLVHAGTTSNSARRHVSRRSKDNKNQTSSSSSSKILTIIAPPGKLGVVLGNKTNNLGTVVSDVRPRSILQGKLHPGDALVAIDDVDVSHMTVNEITLLMSQKADVHRTLTLITAR</sequence>
<dbReference type="Gene3D" id="2.30.42.10">
    <property type="match status" value="1"/>
</dbReference>
<protein>
    <recommendedName>
        <fullName evidence="2">PDZ domain-containing protein</fullName>
    </recommendedName>
</protein>
<gene>
    <name evidence="3" type="ORF">PINE0816_LOCUS19901</name>
</gene>
<feature type="region of interest" description="Disordered" evidence="1">
    <location>
        <begin position="1"/>
        <end position="87"/>
    </location>
</feature>
<organism evidence="3">
    <name type="scientific">Proboscia inermis</name>
    <dbReference type="NCBI Taxonomy" id="420281"/>
    <lineage>
        <taxon>Eukaryota</taxon>
        <taxon>Sar</taxon>
        <taxon>Stramenopiles</taxon>
        <taxon>Ochrophyta</taxon>
        <taxon>Bacillariophyta</taxon>
        <taxon>Coscinodiscophyceae</taxon>
        <taxon>Rhizosoleniophycidae</taxon>
        <taxon>Rhizosoleniales</taxon>
        <taxon>Rhizosoleniaceae</taxon>
        <taxon>Proboscia</taxon>
    </lineage>
</organism>
<name>A0A7S0CIM4_9STRA</name>
<dbReference type="SMART" id="SM00228">
    <property type="entry name" value="PDZ"/>
    <property type="match status" value="1"/>
</dbReference>
<feature type="compositionally biased region" description="Low complexity" evidence="1">
    <location>
        <begin position="66"/>
        <end position="87"/>
    </location>
</feature>